<dbReference type="GO" id="GO:0030420">
    <property type="term" value="P:establishment of competence for transformation"/>
    <property type="evidence" value="ECO:0007669"/>
    <property type="project" value="InterPro"/>
</dbReference>
<dbReference type="SUPFAM" id="SSF54523">
    <property type="entry name" value="Pili subunits"/>
    <property type="match status" value="1"/>
</dbReference>
<evidence type="ECO:0000256" key="5">
    <source>
        <dbReference type="ARBA" id="ARBA00022989"/>
    </source>
</evidence>
<proteinExistence type="predicted"/>
<dbReference type="NCBIfam" id="NF040999">
    <property type="entry name" value="pilin_ComGC"/>
    <property type="match status" value="1"/>
</dbReference>
<keyword evidence="3" id="KW-0488">Methylation</keyword>
<sequence>MLLVLIIISVLIMLFVPNLSNQKQTVKETGNAAVVKVVATQAELYKMTHSGKVSLTILLKNGNITQEQVDAYHAYYETAKNKGETPEIPTD</sequence>
<evidence type="ECO:0000256" key="1">
    <source>
        <dbReference type="ARBA" id="ARBA00004162"/>
    </source>
</evidence>
<dbReference type="Proteomes" id="UP000242246">
    <property type="component" value="Unassembled WGS sequence"/>
</dbReference>
<keyword evidence="8" id="KW-1185">Reference proteome</keyword>
<evidence type="ECO:0000256" key="3">
    <source>
        <dbReference type="ARBA" id="ARBA00022481"/>
    </source>
</evidence>
<organism evidence="7 8">
    <name type="scientific">Pseudolactococcus plantarum</name>
    <dbReference type="NCBI Taxonomy" id="1365"/>
    <lineage>
        <taxon>Bacteria</taxon>
        <taxon>Bacillati</taxon>
        <taxon>Bacillota</taxon>
        <taxon>Bacilli</taxon>
        <taxon>Lactobacillales</taxon>
        <taxon>Streptococcaceae</taxon>
        <taxon>Pseudolactococcus</taxon>
    </lineage>
</organism>
<gene>
    <name evidence="7" type="ORF">RU87_GL000170</name>
</gene>
<reference evidence="7 8" key="1">
    <citation type="submission" date="2014-12" db="EMBL/GenBank/DDBJ databases">
        <title>Draft genome sequences of 10 type strains of Lactococcus.</title>
        <authorList>
            <person name="Sun Z."/>
            <person name="Zhong Z."/>
            <person name="Liu W."/>
            <person name="Zhang W."/>
            <person name="Zhang H."/>
        </authorList>
    </citation>
    <scope>NUCLEOTIDE SEQUENCE [LARGE SCALE GENOMIC DNA]</scope>
    <source>
        <strain evidence="7 8">DSM 20686</strain>
    </source>
</reference>
<keyword evidence="4" id="KW-0812">Transmembrane</keyword>
<dbReference type="EMBL" id="JXJX01000001">
    <property type="protein sequence ID" value="PCS08347.1"/>
    <property type="molecule type" value="Genomic_DNA"/>
</dbReference>
<dbReference type="GO" id="GO:0005886">
    <property type="term" value="C:plasma membrane"/>
    <property type="evidence" value="ECO:0007669"/>
    <property type="project" value="UniProtKB-SubCell"/>
</dbReference>
<evidence type="ECO:0000256" key="6">
    <source>
        <dbReference type="ARBA" id="ARBA00023136"/>
    </source>
</evidence>
<comment type="subcellular location">
    <subcellularLocation>
        <location evidence="1">Cell membrane</location>
        <topology evidence="1">Single-pass membrane protein</topology>
    </subcellularLocation>
</comment>
<comment type="caution">
    <text evidence="7">The sequence shown here is derived from an EMBL/GenBank/DDBJ whole genome shotgun (WGS) entry which is preliminary data.</text>
</comment>
<evidence type="ECO:0000256" key="2">
    <source>
        <dbReference type="ARBA" id="ARBA00022475"/>
    </source>
</evidence>
<keyword evidence="6" id="KW-0472">Membrane</keyword>
<evidence type="ECO:0000313" key="8">
    <source>
        <dbReference type="Proteomes" id="UP000242246"/>
    </source>
</evidence>
<evidence type="ECO:0000256" key="4">
    <source>
        <dbReference type="ARBA" id="ARBA00022692"/>
    </source>
</evidence>
<name>A0A2A5S498_9LACT</name>
<accession>A0A2A5S498</accession>
<dbReference type="STRING" id="1348632.GCA_001591745_00052"/>
<dbReference type="InterPro" id="IPR045584">
    <property type="entry name" value="Pilin-like"/>
</dbReference>
<protein>
    <submittedName>
        <fullName evidence="7">Competence protein ComGC</fullName>
    </submittedName>
</protein>
<keyword evidence="5" id="KW-1133">Transmembrane helix</keyword>
<dbReference type="AlphaFoldDB" id="A0A2A5S498"/>
<dbReference type="InterPro" id="IPR016940">
    <property type="entry name" value="ComGC"/>
</dbReference>
<evidence type="ECO:0000313" key="7">
    <source>
        <dbReference type="EMBL" id="PCS08347.1"/>
    </source>
</evidence>
<keyword evidence="2" id="KW-1003">Cell membrane</keyword>